<sequence>MKTLFSKIQHLLKMNTCAKWIAGLLFLISSTAYAQQEPMYTQYMFNTQTINPAYTGTWESMGFMVLAREQWTGFDNAPSTQTFTFQTLGKNEKVGLGLSIIHDKFGLEKRLAVYGDYSYLVKFDDELKLRLGLKAGFSNYSNNLSDYTVIDGGDQMFQGEIDTKFMPNFGVGAFLYKDKYYIGLSTPKILQTDFKNNYNNYSTKAEMRHFYLIGGYVFDLSDNLKFKPTVLTKVAGGTPAQFDFSANFLIADRVWLGGMYRTGDSFGFIAQWLIDKKLRLGYAVDFTTSQLQKYQDGTHEIMISYELRFLKEKFVSPRYF</sequence>
<dbReference type="AlphaFoldDB" id="A0A6I6JTU9"/>
<gene>
    <name evidence="2" type="ORF">GM418_20365</name>
</gene>
<dbReference type="Proteomes" id="UP000428260">
    <property type="component" value="Chromosome"/>
</dbReference>
<evidence type="ECO:0000256" key="1">
    <source>
        <dbReference type="SAM" id="SignalP"/>
    </source>
</evidence>
<dbReference type="NCBIfam" id="TIGR03519">
    <property type="entry name" value="T9SS_PorP_fam"/>
    <property type="match status" value="1"/>
</dbReference>
<feature type="signal peptide" evidence="1">
    <location>
        <begin position="1"/>
        <end position="34"/>
    </location>
</feature>
<dbReference type="RefSeq" id="WP_158869080.1">
    <property type="nucleotide sequence ID" value="NZ_CP046401.1"/>
</dbReference>
<feature type="chain" id="PRO_5026187788" evidence="1">
    <location>
        <begin position="35"/>
        <end position="320"/>
    </location>
</feature>
<proteinExistence type="predicted"/>
<evidence type="ECO:0000313" key="2">
    <source>
        <dbReference type="EMBL" id="QGY45941.1"/>
    </source>
</evidence>
<keyword evidence="3" id="KW-1185">Reference proteome</keyword>
<dbReference type="KEGG" id="mcos:GM418_20365"/>
<dbReference type="EMBL" id="CP046401">
    <property type="protein sequence ID" value="QGY45941.1"/>
    <property type="molecule type" value="Genomic_DNA"/>
</dbReference>
<evidence type="ECO:0000313" key="3">
    <source>
        <dbReference type="Proteomes" id="UP000428260"/>
    </source>
</evidence>
<organism evidence="2 3">
    <name type="scientific">Maribellus comscasis</name>
    <dbReference type="NCBI Taxonomy" id="2681766"/>
    <lineage>
        <taxon>Bacteria</taxon>
        <taxon>Pseudomonadati</taxon>
        <taxon>Bacteroidota</taxon>
        <taxon>Bacteroidia</taxon>
        <taxon>Marinilabiliales</taxon>
        <taxon>Prolixibacteraceae</taxon>
        <taxon>Maribellus</taxon>
    </lineage>
</organism>
<accession>A0A6I6JTU9</accession>
<keyword evidence="1" id="KW-0732">Signal</keyword>
<reference evidence="2 3" key="1">
    <citation type="submission" date="2019-11" db="EMBL/GenBank/DDBJ databases">
        <authorList>
            <person name="Zheng R.K."/>
            <person name="Sun C.M."/>
        </authorList>
    </citation>
    <scope>NUCLEOTIDE SEQUENCE [LARGE SCALE GENOMIC DNA]</scope>
    <source>
        <strain evidence="2 3">WC007</strain>
    </source>
</reference>
<dbReference type="InterPro" id="IPR019861">
    <property type="entry name" value="PorP/SprF_Bacteroidetes"/>
</dbReference>
<dbReference type="Pfam" id="PF11751">
    <property type="entry name" value="PorP_SprF"/>
    <property type="match status" value="1"/>
</dbReference>
<protein>
    <submittedName>
        <fullName evidence="2">Type IX secretion system membrane protein PorP/SprF</fullName>
    </submittedName>
</protein>
<name>A0A6I6JTU9_9BACT</name>